<dbReference type="OrthoDB" id="5867527at2759"/>
<comment type="subcellular location">
    <subcellularLocation>
        <location evidence="1">Cell junction</location>
        <location evidence="1">Gap junction</location>
    </subcellularLocation>
    <subcellularLocation>
        <location evidence="2 12">Cell membrane</location>
        <topology evidence="2 12">Multi-pass membrane protein</topology>
    </subcellularLocation>
</comment>
<keyword evidence="14" id="KW-1185">Reference proteome</keyword>
<dbReference type="GO" id="GO:0005886">
    <property type="term" value="C:plasma membrane"/>
    <property type="evidence" value="ECO:0007669"/>
    <property type="project" value="UniProtKB-SubCell"/>
</dbReference>
<evidence type="ECO:0000313" key="13">
    <source>
        <dbReference type="EMBL" id="OAD55524.1"/>
    </source>
</evidence>
<evidence type="ECO:0000256" key="5">
    <source>
        <dbReference type="ARBA" id="ARBA00022692"/>
    </source>
</evidence>
<protein>
    <recommendedName>
        <fullName evidence="12">Innexin</fullName>
    </recommendedName>
</protein>
<keyword evidence="8 12" id="KW-1133">Transmembrane helix</keyword>
<keyword evidence="3 12" id="KW-0813">Transport</keyword>
<keyword evidence="6" id="KW-0303">Gap junction</keyword>
<evidence type="ECO:0000256" key="10">
    <source>
        <dbReference type="ARBA" id="ARBA00023136"/>
    </source>
</evidence>
<keyword evidence="7" id="KW-0965">Cell junction</keyword>
<dbReference type="PANTHER" id="PTHR11893:SF40">
    <property type="entry name" value="INNEXIN SHAKING-B"/>
    <property type="match status" value="1"/>
</dbReference>
<keyword evidence="11 12" id="KW-0407">Ion channel</keyword>
<evidence type="ECO:0000256" key="6">
    <source>
        <dbReference type="ARBA" id="ARBA00022868"/>
    </source>
</evidence>
<dbReference type="InterPro" id="IPR000990">
    <property type="entry name" value="Innexin"/>
</dbReference>
<evidence type="ECO:0000256" key="12">
    <source>
        <dbReference type="RuleBase" id="RU010713"/>
    </source>
</evidence>
<name>A0A310SE50_9HYME</name>
<proteinExistence type="inferred from homology"/>
<gene>
    <name evidence="12" type="primary">inx</name>
    <name evidence="13" type="ORF">WN48_04730</name>
</gene>
<keyword evidence="9 12" id="KW-0406">Ion transport</keyword>
<dbReference type="GO" id="GO:0005243">
    <property type="term" value="F:gap junction channel activity"/>
    <property type="evidence" value="ECO:0007669"/>
    <property type="project" value="TreeGrafter"/>
</dbReference>
<comment type="similarity">
    <text evidence="12">Belongs to the pannexin family.</text>
</comment>
<dbReference type="GO" id="GO:0005921">
    <property type="term" value="C:gap junction"/>
    <property type="evidence" value="ECO:0007669"/>
    <property type="project" value="UniProtKB-SubCell"/>
</dbReference>
<dbReference type="PROSITE" id="PS51013">
    <property type="entry name" value="PANNEXIN"/>
    <property type="match status" value="1"/>
</dbReference>
<evidence type="ECO:0000256" key="11">
    <source>
        <dbReference type="ARBA" id="ARBA00023303"/>
    </source>
</evidence>
<dbReference type="PRINTS" id="PR01262">
    <property type="entry name" value="INNEXIN"/>
</dbReference>
<dbReference type="PANTHER" id="PTHR11893">
    <property type="entry name" value="INNEXIN"/>
    <property type="match status" value="1"/>
</dbReference>
<comment type="function">
    <text evidence="12">Structural component of the gap junctions.</text>
</comment>
<dbReference type="Pfam" id="PF00876">
    <property type="entry name" value="Innexin"/>
    <property type="match status" value="1"/>
</dbReference>
<feature type="transmembrane region" description="Helical" evidence="12">
    <location>
        <begin position="113"/>
        <end position="129"/>
    </location>
</feature>
<dbReference type="AlphaFoldDB" id="A0A310SE50"/>
<evidence type="ECO:0000256" key="2">
    <source>
        <dbReference type="ARBA" id="ARBA00004651"/>
    </source>
</evidence>
<feature type="non-terminal residue" evidence="13">
    <location>
        <position position="1"/>
    </location>
</feature>
<dbReference type="Proteomes" id="UP000250275">
    <property type="component" value="Unassembled WGS sequence"/>
</dbReference>
<feature type="transmembrane region" description="Helical" evidence="12">
    <location>
        <begin position="149"/>
        <end position="166"/>
    </location>
</feature>
<evidence type="ECO:0000256" key="7">
    <source>
        <dbReference type="ARBA" id="ARBA00022949"/>
    </source>
</evidence>
<evidence type="ECO:0000256" key="3">
    <source>
        <dbReference type="ARBA" id="ARBA00022448"/>
    </source>
</evidence>
<comment type="caution">
    <text evidence="12">Lacks conserved residue(s) required for the propagation of feature annotation.</text>
</comment>
<evidence type="ECO:0000313" key="14">
    <source>
        <dbReference type="Proteomes" id="UP000250275"/>
    </source>
</evidence>
<sequence>AIYSTLQVTRIRIDGIIFRLHSLTTILILTFSAIISSKQVVGNPIECVHTRDIPTEAFNSYCWIHSTYFVTGAMLGISGVDVVAPGVAPSHGNRHYRPGDPAYGKEWTKNVKYYQWVAFVLVLQVTLVWKVAKGSRAGSVGKTSAMRRALSMTIFGHVGGGFWGIYKEGKNGWRTVMLGQFLCRVFRKSSWEEWQPWLEYSTTWGGMVVSLGTLDGVEPE</sequence>
<reference evidence="13 14" key="1">
    <citation type="submission" date="2015-07" db="EMBL/GenBank/DDBJ databases">
        <title>The genome of Eufriesea mexicana.</title>
        <authorList>
            <person name="Pan H."/>
            <person name="Kapheim K."/>
        </authorList>
    </citation>
    <scope>NUCLEOTIDE SEQUENCE [LARGE SCALE GENOMIC DNA]</scope>
    <source>
        <strain evidence="13">0111107269</strain>
        <tissue evidence="13">Whole body</tissue>
    </source>
</reference>
<dbReference type="EMBL" id="KQ762769">
    <property type="protein sequence ID" value="OAD55524.1"/>
    <property type="molecule type" value="Genomic_DNA"/>
</dbReference>
<feature type="transmembrane region" description="Helical" evidence="12">
    <location>
        <begin position="16"/>
        <end position="35"/>
    </location>
</feature>
<organism evidence="13 14">
    <name type="scientific">Eufriesea mexicana</name>
    <dbReference type="NCBI Taxonomy" id="516756"/>
    <lineage>
        <taxon>Eukaryota</taxon>
        <taxon>Metazoa</taxon>
        <taxon>Ecdysozoa</taxon>
        <taxon>Arthropoda</taxon>
        <taxon>Hexapoda</taxon>
        <taxon>Insecta</taxon>
        <taxon>Pterygota</taxon>
        <taxon>Neoptera</taxon>
        <taxon>Endopterygota</taxon>
        <taxon>Hymenoptera</taxon>
        <taxon>Apocrita</taxon>
        <taxon>Aculeata</taxon>
        <taxon>Apoidea</taxon>
        <taxon>Anthophila</taxon>
        <taxon>Apidae</taxon>
        <taxon>Eufriesea</taxon>
    </lineage>
</organism>
<keyword evidence="4" id="KW-1003">Cell membrane</keyword>
<evidence type="ECO:0000256" key="1">
    <source>
        <dbReference type="ARBA" id="ARBA00004610"/>
    </source>
</evidence>
<keyword evidence="5 12" id="KW-0812">Transmembrane</keyword>
<evidence type="ECO:0000256" key="9">
    <source>
        <dbReference type="ARBA" id="ARBA00023065"/>
    </source>
</evidence>
<evidence type="ECO:0000256" key="4">
    <source>
        <dbReference type="ARBA" id="ARBA00022475"/>
    </source>
</evidence>
<dbReference type="GO" id="GO:0034220">
    <property type="term" value="P:monoatomic ion transmembrane transport"/>
    <property type="evidence" value="ECO:0007669"/>
    <property type="project" value="UniProtKB-KW"/>
</dbReference>
<evidence type="ECO:0000256" key="8">
    <source>
        <dbReference type="ARBA" id="ARBA00022989"/>
    </source>
</evidence>
<accession>A0A310SE50</accession>
<keyword evidence="10 12" id="KW-0472">Membrane</keyword>